<evidence type="ECO:0000259" key="4">
    <source>
        <dbReference type="Pfam" id="PF00135"/>
    </source>
</evidence>
<dbReference type="InterPro" id="IPR002018">
    <property type="entry name" value="CarbesteraseB"/>
</dbReference>
<dbReference type="SUPFAM" id="SSF53474">
    <property type="entry name" value="alpha/beta-Hydrolases"/>
    <property type="match status" value="1"/>
</dbReference>
<proteinExistence type="inferred from homology"/>
<comment type="caution">
    <text evidence="5">The sequence shown here is derived from an EMBL/GenBank/DDBJ whole genome shotgun (WGS) entry which is preliminary data.</text>
</comment>
<evidence type="ECO:0000313" key="6">
    <source>
        <dbReference type="Proteomes" id="UP000636479"/>
    </source>
</evidence>
<dbReference type="GeneID" id="59345376"/>
<protein>
    <recommendedName>
        <fullName evidence="3">Carboxylic ester hydrolase</fullName>
        <ecNumber evidence="3">3.1.1.-</ecNumber>
    </recommendedName>
</protein>
<dbReference type="EMBL" id="JACAZF010000005">
    <property type="protein sequence ID" value="KAF7303809.1"/>
    <property type="molecule type" value="Genomic_DNA"/>
</dbReference>
<keyword evidence="6" id="KW-1185">Reference proteome</keyword>
<dbReference type="GO" id="GO:0016787">
    <property type="term" value="F:hydrolase activity"/>
    <property type="evidence" value="ECO:0007669"/>
    <property type="project" value="UniProtKB-KW"/>
</dbReference>
<dbReference type="AlphaFoldDB" id="A0A8H6W333"/>
<evidence type="ECO:0000313" key="5">
    <source>
        <dbReference type="EMBL" id="KAF7303809.1"/>
    </source>
</evidence>
<evidence type="ECO:0000256" key="2">
    <source>
        <dbReference type="ARBA" id="ARBA00022801"/>
    </source>
</evidence>
<organism evidence="5 6">
    <name type="scientific">Mycena indigotica</name>
    <dbReference type="NCBI Taxonomy" id="2126181"/>
    <lineage>
        <taxon>Eukaryota</taxon>
        <taxon>Fungi</taxon>
        <taxon>Dikarya</taxon>
        <taxon>Basidiomycota</taxon>
        <taxon>Agaricomycotina</taxon>
        <taxon>Agaricomycetes</taxon>
        <taxon>Agaricomycetidae</taxon>
        <taxon>Agaricales</taxon>
        <taxon>Marasmiineae</taxon>
        <taxon>Mycenaceae</taxon>
        <taxon>Mycena</taxon>
    </lineage>
</organism>
<dbReference type="Gene3D" id="3.40.50.1820">
    <property type="entry name" value="alpha/beta hydrolase"/>
    <property type="match status" value="1"/>
</dbReference>
<comment type="similarity">
    <text evidence="1 3">Belongs to the type-B carboxylesterase/lipase family.</text>
</comment>
<dbReference type="EC" id="3.1.1.-" evidence="3"/>
<dbReference type="InterPro" id="IPR029058">
    <property type="entry name" value="AB_hydrolase_fold"/>
</dbReference>
<dbReference type="InterPro" id="IPR019819">
    <property type="entry name" value="Carboxylesterase_B_CS"/>
</dbReference>
<dbReference type="PROSITE" id="PS00122">
    <property type="entry name" value="CARBOXYLESTERASE_B_1"/>
    <property type="match status" value="1"/>
</dbReference>
<dbReference type="RefSeq" id="XP_037220781.1">
    <property type="nucleotide sequence ID" value="XM_037362860.1"/>
</dbReference>
<gene>
    <name evidence="5" type="ORF">MIND_00610600</name>
</gene>
<accession>A0A8H6W333</accession>
<dbReference type="Proteomes" id="UP000636479">
    <property type="component" value="Unassembled WGS sequence"/>
</dbReference>
<dbReference type="PROSITE" id="PS00941">
    <property type="entry name" value="CARBOXYLESTERASE_B_2"/>
    <property type="match status" value="1"/>
</dbReference>
<keyword evidence="2 3" id="KW-0378">Hydrolase</keyword>
<dbReference type="OrthoDB" id="408631at2759"/>
<feature type="domain" description="Carboxylesterase type B" evidence="4">
    <location>
        <begin position="177"/>
        <end position="652"/>
    </location>
</feature>
<dbReference type="InterPro" id="IPR050309">
    <property type="entry name" value="Type-B_Carboxylest/Lipase"/>
</dbReference>
<dbReference type="Pfam" id="PF00135">
    <property type="entry name" value="COesterase"/>
    <property type="match status" value="1"/>
</dbReference>
<sequence length="693" mass="74121">MSGRSAGLQAGNSPSSINTANLDWLAAQAASSPTTIGSDLWLLFQNDLNWPTVAEHESSILLSPHTHSDALAACAKLNEGLTPINGSFFTADISKLLTYASLETGNPLSQHYWVDGSRQCTAISVAGRSALPCATKLPTLCANSAPNKVSGQTDLSPTWQVQVNAGKLTATGTRDHLSFRFLGIPYADKPERWTYSSLYTGPPQISALKFGSPCSQTGNPPTGAEDCLFLNVFTPFLPGPTHTGSKHKPVMFWIHGGAFTNGEGSDAIFDGGNLASRADVVVVTFNYRLGALGFLALNDGVTNGNFGLGDQITALHWVQEHISSFGGDPTRVTILGQSAGAGSVRALLGSPPAIGLFSGAIAESNLAGFAYAHTYSEYFTIEQEVETAAAAFLNDVHCGNVTSDQVLDCLKAVPWQTLQTAANAPRYPVVDGKILVRDRLSVDGKGPVNSAAHVMFGWMAGDGVDFAGSYPKSGTTQLASVQGIGIAANLSSTALSSGLFPRPSTGNDTLDTFNVTGRIATDGEFSCLDQATAHSAAIHKVFKSMWTYQFERSYMGYEPIPGLCDPPVTETHPFGDPSLPYFQCHSGELYFTFGTLGQDLRPFRDEFDLPFEQVMVDSWASFARSFNPNPSAAFLAARGYTTTAKALAQWGPWKDVTSKEPVRILAWPSRGSDWLEQPQCNVLGFPLDFYEKQ</sequence>
<evidence type="ECO:0000256" key="1">
    <source>
        <dbReference type="ARBA" id="ARBA00005964"/>
    </source>
</evidence>
<dbReference type="InterPro" id="IPR019826">
    <property type="entry name" value="Carboxylesterase_B_AS"/>
</dbReference>
<reference evidence="5" key="1">
    <citation type="submission" date="2020-05" db="EMBL/GenBank/DDBJ databases">
        <title>Mycena genomes resolve the evolution of fungal bioluminescence.</title>
        <authorList>
            <person name="Tsai I.J."/>
        </authorList>
    </citation>
    <scope>NUCLEOTIDE SEQUENCE</scope>
    <source>
        <strain evidence="5">171206Taipei</strain>
    </source>
</reference>
<name>A0A8H6W333_9AGAR</name>
<evidence type="ECO:0000256" key="3">
    <source>
        <dbReference type="RuleBase" id="RU361235"/>
    </source>
</evidence>
<dbReference type="PANTHER" id="PTHR11559">
    <property type="entry name" value="CARBOXYLESTERASE"/>
    <property type="match status" value="1"/>
</dbReference>